<name>A0A975BGU2_9BACT</name>
<dbReference type="PANTHER" id="PTHR41878:SF1">
    <property type="entry name" value="TNPR PROTEIN"/>
    <property type="match status" value="1"/>
</dbReference>
<dbReference type="Proteomes" id="UP000663722">
    <property type="component" value="Chromosome"/>
</dbReference>
<dbReference type="SUPFAM" id="SSF159941">
    <property type="entry name" value="MM3350-like"/>
    <property type="match status" value="1"/>
</dbReference>
<dbReference type="RefSeq" id="WP_207681387.1">
    <property type="nucleotide sequence ID" value="NZ_CP061800.1"/>
</dbReference>
<dbReference type="InterPro" id="IPR012912">
    <property type="entry name" value="Plasmid_pRiA4b_Orf3-like"/>
</dbReference>
<dbReference type="EMBL" id="CP061800">
    <property type="protein sequence ID" value="QTA85252.1"/>
    <property type="molecule type" value="Genomic_DNA"/>
</dbReference>
<reference evidence="2" key="1">
    <citation type="journal article" date="2021" name="Microb. Physiol.">
        <title>Proteogenomic Insights into the Physiology of Marine, Sulfate-Reducing, Filamentous Desulfonema limicola and Desulfonema magnum.</title>
        <authorList>
            <person name="Schnaars V."/>
            <person name="Wohlbrand L."/>
            <person name="Scheve S."/>
            <person name="Hinrichs C."/>
            <person name="Reinhardt R."/>
            <person name="Rabus R."/>
        </authorList>
    </citation>
    <scope>NUCLEOTIDE SEQUENCE</scope>
    <source>
        <strain evidence="2">4be13</strain>
    </source>
</reference>
<dbReference type="KEGG" id="dmm:dnm_012570"/>
<dbReference type="PANTHER" id="PTHR41878">
    <property type="entry name" value="LEXA REPRESSOR-RELATED"/>
    <property type="match status" value="1"/>
</dbReference>
<accession>A0A975BGU2</accession>
<sequence length="224" mass="26021">MSELFGLISVRHGKPEKGKGWRIKDIQRTAFGDALLKLLPDSSGNFEYFLRIYDSEASETIGELQPLIQPFFPEWRKNLEIPEHEFQEGTFVFKVSLGTQTWRRIAMPGKMTLDSFSTQILNAFDFDHDHLYAFTLRNRFGVSVEVTHPYMDEGISAAEFFIGDLPLQSGETMVYLYDFGDNWEFSVMLEKIDLENSKMKKPALLESHGEAPEQYDFWDEDDYE</sequence>
<protein>
    <recommendedName>
        <fullName evidence="1">Plasmid pRiA4b Orf3-like domain-containing protein</fullName>
    </recommendedName>
</protein>
<organism evidence="2 3">
    <name type="scientific">Desulfonema magnum</name>
    <dbReference type="NCBI Taxonomy" id="45655"/>
    <lineage>
        <taxon>Bacteria</taxon>
        <taxon>Pseudomonadati</taxon>
        <taxon>Thermodesulfobacteriota</taxon>
        <taxon>Desulfobacteria</taxon>
        <taxon>Desulfobacterales</taxon>
        <taxon>Desulfococcaceae</taxon>
        <taxon>Desulfonema</taxon>
    </lineage>
</organism>
<proteinExistence type="predicted"/>
<feature type="domain" description="Plasmid pRiA4b Orf3-like" evidence="1">
    <location>
        <begin position="99"/>
        <end position="213"/>
    </location>
</feature>
<keyword evidence="3" id="KW-1185">Reference proteome</keyword>
<gene>
    <name evidence="2" type="ORF">dnm_012570</name>
</gene>
<evidence type="ECO:0000313" key="2">
    <source>
        <dbReference type="EMBL" id="QTA85252.1"/>
    </source>
</evidence>
<dbReference type="Pfam" id="PF07929">
    <property type="entry name" value="PRiA4_ORF3"/>
    <property type="match status" value="1"/>
</dbReference>
<dbReference type="Gene3D" id="3.10.290.30">
    <property type="entry name" value="MM3350-like"/>
    <property type="match status" value="1"/>
</dbReference>
<dbReference type="InterPro" id="IPR024047">
    <property type="entry name" value="MM3350-like_sf"/>
</dbReference>
<evidence type="ECO:0000259" key="1">
    <source>
        <dbReference type="Pfam" id="PF07929"/>
    </source>
</evidence>
<evidence type="ECO:0000313" key="3">
    <source>
        <dbReference type="Proteomes" id="UP000663722"/>
    </source>
</evidence>
<dbReference type="AlphaFoldDB" id="A0A975BGU2"/>